<evidence type="ECO:0000256" key="3">
    <source>
        <dbReference type="ARBA" id="ARBA00022577"/>
    </source>
</evidence>
<evidence type="ECO:0000256" key="5">
    <source>
        <dbReference type="ARBA" id="ARBA00023157"/>
    </source>
</evidence>
<evidence type="ECO:0000259" key="7">
    <source>
        <dbReference type="Pfam" id="PF24552"/>
    </source>
</evidence>
<reference evidence="8 9" key="1">
    <citation type="submission" date="2019-11" db="EMBL/GenBank/DDBJ databases">
        <authorList>
            <person name="Jiao W.-B."/>
            <person name="Schneeberger K."/>
        </authorList>
    </citation>
    <scope>NUCLEOTIDE SEQUENCE [LARGE SCALE GENOMIC DNA]</scope>
    <source>
        <strain evidence="9">cv. An-1</strain>
    </source>
</reference>
<comment type="similarity">
    <text evidence="1">Belongs to the DEFL family.</text>
</comment>
<dbReference type="GO" id="GO:0031640">
    <property type="term" value="P:killing of cells of another organism"/>
    <property type="evidence" value="ECO:0007669"/>
    <property type="project" value="UniProtKB-KW"/>
</dbReference>
<evidence type="ECO:0000313" key="9">
    <source>
        <dbReference type="Proteomes" id="UP000426265"/>
    </source>
</evidence>
<feature type="chain" id="PRO_5025001884" description="Defensin-like domain-containing protein" evidence="6">
    <location>
        <begin position="24"/>
        <end position="90"/>
    </location>
</feature>
<keyword evidence="2" id="KW-0929">Antimicrobial</keyword>
<evidence type="ECO:0000256" key="2">
    <source>
        <dbReference type="ARBA" id="ARBA00022529"/>
    </source>
</evidence>
<feature type="domain" description="Defensin-like" evidence="7">
    <location>
        <begin position="27"/>
        <end position="59"/>
    </location>
</feature>
<gene>
    <name evidence="8" type="ORF">AN1_LOCUS7434</name>
</gene>
<sequence>MWGRQIVLKIFFLVLSCVIVIETERIDICFIPCTRRYGDYECWFDCTYNRYKEGGCVEDVVVKHNRNRPTFRAVELCFFSIKFMYDFSMK</sequence>
<keyword evidence="4" id="KW-0611">Plant defense</keyword>
<dbReference type="InterPro" id="IPR056373">
    <property type="entry name" value="Defensin-like_dom"/>
</dbReference>
<evidence type="ECO:0000256" key="6">
    <source>
        <dbReference type="SAM" id="SignalP"/>
    </source>
</evidence>
<keyword evidence="5" id="KW-1015">Disulfide bond</keyword>
<proteinExistence type="inferred from homology"/>
<organism evidence="8 9">
    <name type="scientific">Arabidopsis thaliana</name>
    <name type="common">Mouse-ear cress</name>
    <dbReference type="NCBI Taxonomy" id="3702"/>
    <lineage>
        <taxon>Eukaryota</taxon>
        <taxon>Viridiplantae</taxon>
        <taxon>Streptophyta</taxon>
        <taxon>Embryophyta</taxon>
        <taxon>Tracheophyta</taxon>
        <taxon>Spermatophyta</taxon>
        <taxon>Magnoliopsida</taxon>
        <taxon>eudicotyledons</taxon>
        <taxon>Gunneridae</taxon>
        <taxon>Pentapetalae</taxon>
        <taxon>rosids</taxon>
        <taxon>malvids</taxon>
        <taxon>Brassicales</taxon>
        <taxon>Brassicaceae</taxon>
        <taxon>Camelineae</taxon>
        <taxon>Arabidopsis</taxon>
    </lineage>
</organism>
<evidence type="ECO:0000256" key="1">
    <source>
        <dbReference type="ARBA" id="ARBA00006722"/>
    </source>
</evidence>
<evidence type="ECO:0000256" key="4">
    <source>
        <dbReference type="ARBA" id="ARBA00022821"/>
    </source>
</evidence>
<protein>
    <recommendedName>
        <fullName evidence="7">Defensin-like domain-containing protein</fullName>
    </recommendedName>
</protein>
<keyword evidence="3" id="KW-0295">Fungicide</keyword>
<feature type="signal peptide" evidence="6">
    <location>
        <begin position="1"/>
        <end position="23"/>
    </location>
</feature>
<keyword evidence="6" id="KW-0732">Signal</keyword>
<dbReference type="Pfam" id="PF24552">
    <property type="entry name" value="Defensin"/>
    <property type="match status" value="1"/>
</dbReference>
<dbReference type="AlphaFoldDB" id="A0A654F2K5"/>
<dbReference type="EMBL" id="CACRSJ010000105">
    <property type="protein sequence ID" value="VYS51971.1"/>
    <property type="molecule type" value="Genomic_DNA"/>
</dbReference>
<name>A0A654F2K5_ARATH</name>
<dbReference type="KEGG" id="ath:AT2G03932"/>
<accession>A0A654F2K5</accession>
<dbReference type="Proteomes" id="UP000426265">
    <property type="component" value="Unassembled WGS sequence"/>
</dbReference>
<dbReference type="GO" id="GO:0050832">
    <property type="term" value="P:defense response to fungus"/>
    <property type="evidence" value="ECO:0007669"/>
    <property type="project" value="UniProtKB-KW"/>
</dbReference>
<dbReference type="RefSeq" id="NP_001031308.1">
    <property type="nucleotide sequence ID" value="NM_001036231.1"/>
</dbReference>
<evidence type="ECO:0000313" key="8">
    <source>
        <dbReference type="EMBL" id="VYS51971.1"/>
    </source>
</evidence>